<protein>
    <submittedName>
        <fullName evidence="1">Uncharacterized protein</fullName>
    </submittedName>
</protein>
<sequence>SLLPVSISMLNETKFKVWKEVVVIVLGYMDLNLALWVEKLIPTLECFNRMCLMIMKRLILEAFRALFFRVSASRFLEKIEQFFVKNEKAETSNLLAKLISMKYKGREI</sequence>
<organism evidence="1 2">
    <name type="scientific">Mucuna pruriens</name>
    <name type="common">Velvet bean</name>
    <name type="synonym">Dolichos pruriens</name>
    <dbReference type="NCBI Taxonomy" id="157652"/>
    <lineage>
        <taxon>Eukaryota</taxon>
        <taxon>Viridiplantae</taxon>
        <taxon>Streptophyta</taxon>
        <taxon>Embryophyta</taxon>
        <taxon>Tracheophyta</taxon>
        <taxon>Spermatophyta</taxon>
        <taxon>Magnoliopsida</taxon>
        <taxon>eudicotyledons</taxon>
        <taxon>Gunneridae</taxon>
        <taxon>Pentapetalae</taxon>
        <taxon>rosids</taxon>
        <taxon>fabids</taxon>
        <taxon>Fabales</taxon>
        <taxon>Fabaceae</taxon>
        <taxon>Papilionoideae</taxon>
        <taxon>50 kb inversion clade</taxon>
        <taxon>NPAAA clade</taxon>
        <taxon>indigoferoid/millettioid clade</taxon>
        <taxon>Phaseoleae</taxon>
        <taxon>Mucuna</taxon>
    </lineage>
</organism>
<evidence type="ECO:0000313" key="2">
    <source>
        <dbReference type="Proteomes" id="UP000257109"/>
    </source>
</evidence>
<feature type="non-terminal residue" evidence="1">
    <location>
        <position position="1"/>
    </location>
</feature>
<reference evidence="1" key="1">
    <citation type="submission" date="2018-05" db="EMBL/GenBank/DDBJ databases">
        <title>Draft genome of Mucuna pruriens seed.</title>
        <authorList>
            <person name="Nnadi N.E."/>
            <person name="Vos R."/>
            <person name="Hasami M.H."/>
            <person name="Devisetty U.K."/>
            <person name="Aguiy J.C."/>
        </authorList>
    </citation>
    <scope>NUCLEOTIDE SEQUENCE [LARGE SCALE GENOMIC DNA]</scope>
    <source>
        <strain evidence="1">JCA_2017</strain>
    </source>
</reference>
<accession>A0A371G6J6</accession>
<dbReference type="OrthoDB" id="1424471at2759"/>
<dbReference type="AlphaFoldDB" id="A0A371G6J6"/>
<evidence type="ECO:0000313" key="1">
    <source>
        <dbReference type="EMBL" id="RDX86156.1"/>
    </source>
</evidence>
<name>A0A371G6J6_MUCPR</name>
<dbReference type="Proteomes" id="UP000257109">
    <property type="component" value="Unassembled WGS sequence"/>
</dbReference>
<comment type="caution">
    <text evidence="1">The sequence shown here is derived from an EMBL/GenBank/DDBJ whole genome shotgun (WGS) entry which is preliminary data.</text>
</comment>
<proteinExistence type="predicted"/>
<keyword evidence="2" id="KW-1185">Reference proteome</keyword>
<dbReference type="EMBL" id="QJKJ01006596">
    <property type="protein sequence ID" value="RDX86156.1"/>
    <property type="molecule type" value="Genomic_DNA"/>
</dbReference>
<gene>
    <name evidence="1" type="ORF">CR513_32549</name>
</gene>